<dbReference type="SUPFAM" id="SSF54637">
    <property type="entry name" value="Thioesterase/thiol ester dehydrase-isomerase"/>
    <property type="match status" value="1"/>
</dbReference>
<dbReference type="AlphaFoldDB" id="A0AAU7PQM4"/>
<sequence length="241" mass="27389">MVIGIKYCGGCNPVYDRAKRVGKLRETNPGHEYVTPKGDEVCDYWVVVCGCSRRCAEVKNLKARYKVAVVWDEESFRQMEQELLKSNGKTPSLSQEKRMLHLHETAAAKRTITKEDIEMFARLTKDESRLHQDTQVALKTGFDRPPAHGMFIDSLVSALMGTSLPGSGTVYMEHNTRFIRPVFCGDTVEITVQFVSFEEQENCYIGLFFGTCKNQHGERVLTVRSRQMMMKTLFAVAGEKE</sequence>
<gene>
    <name evidence="2" type="ORF">ABFV83_01730</name>
</gene>
<dbReference type="Gene3D" id="3.10.129.10">
    <property type="entry name" value="Hotdog Thioesterase"/>
    <property type="match status" value="1"/>
</dbReference>
<proteinExistence type="predicted"/>
<feature type="domain" description="MaoC-like" evidence="1">
    <location>
        <begin position="108"/>
        <end position="196"/>
    </location>
</feature>
<dbReference type="RefSeq" id="WP_349947227.1">
    <property type="nucleotide sequence ID" value="NZ_CP157940.1"/>
</dbReference>
<dbReference type="PANTHER" id="PTHR43437">
    <property type="entry name" value="HYDROXYACYL-THIOESTER DEHYDRATASE TYPE 2, MITOCHONDRIAL-RELATED"/>
    <property type="match status" value="1"/>
</dbReference>
<dbReference type="GO" id="GO:0019171">
    <property type="term" value="F:(3R)-hydroxyacyl-[acyl-carrier-protein] dehydratase activity"/>
    <property type="evidence" value="ECO:0007669"/>
    <property type="project" value="TreeGrafter"/>
</dbReference>
<dbReference type="InterPro" id="IPR002539">
    <property type="entry name" value="MaoC-like_dom"/>
</dbReference>
<reference evidence="2" key="1">
    <citation type="submission" date="2024-06" db="EMBL/GenBank/DDBJ databases">
        <title>Lacrimispora cavernae sp. nov., a novel anaerobe isolated from bat guano pile inside a cave.</title>
        <authorList>
            <person name="Miller S.L."/>
            <person name="Lu N."/>
            <person name="King J."/>
            <person name="Sankaranarayanan K."/>
            <person name="Lawson P.A."/>
        </authorList>
    </citation>
    <scope>NUCLEOTIDE SEQUENCE</scope>
    <source>
        <strain evidence="2">BS-2</strain>
    </source>
</reference>
<organism evidence="2">
    <name type="scientific">Lacrimispora sp. BS-2</name>
    <dbReference type="NCBI Taxonomy" id="3151850"/>
    <lineage>
        <taxon>Bacteria</taxon>
        <taxon>Bacillati</taxon>
        <taxon>Bacillota</taxon>
        <taxon>Clostridia</taxon>
        <taxon>Lachnospirales</taxon>
        <taxon>Lachnospiraceae</taxon>
        <taxon>Lacrimispora</taxon>
    </lineage>
</organism>
<dbReference type="CDD" id="cd03449">
    <property type="entry name" value="R_hydratase"/>
    <property type="match status" value="1"/>
</dbReference>
<evidence type="ECO:0000259" key="1">
    <source>
        <dbReference type="Pfam" id="PF01575"/>
    </source>
</evidence>
<dbReference type="InterPro" id="IPR029069">
    <property type="entry name" value="HotDog_dom_sf"/>
</dbReference>
<evidence type="ECO:0000313" key="2">
    <source>
        <dbReference type="EMBL" id="XBS54535.1"/>
    </source>
</evidence>
<dbReference type="GO" id="GO:0006633">
    <property type="term" value="P:fatty acid biosynthetic process"/>
    <property type="evidence" value="ECO:0007669"/>
    <property type="project" value="TreeGrafter"/>
</dbReference>
<protein>
    <submittedName>
        <fullName evidence="2">MaoC family dehydratase</fullName>
    </submittedName>
</protein>
<dbReference type="InterPro" id="IPR050965">
    <property type="entry name" value="UPF0336/Enoyl-CoA_hydratase"/>
</dbReference>
<dbReference type="Pfam" id="PF01575">
    <property type="entry name" value="MaoC_dehydratas"/>
    <property type="match status" value="1"/>
</dbReference>
<name>A0AAU7PQM4_9FIRM</name>
<dbReference type="PANTHER" id="PTHR43437:SF3">
    <property type="entry name" value="HYDROXYACYL-THIOESTER DEHYDRATASE TYPE 2, MITOCHONDRIAL"/>
    <property type="match status" value="1"/>
</dbReference>
<dbReference type="EMBL" id="CP157940">
    <property type="protein sequence ID" value="XBS54535.1"/>
    <property type="molecule type" value="Genomic_DNA"/>
</dbReference>
<accession>A0AAU7PQM4</accession>